<feature type="chain" id="PRO_5045744544" evidence="1">
    <location>
        <begin position="20"/>
        <end position="447"/>
    </location>
</feature>
<name>A0ABP0CMS3_9PEZI</name>
<dbReference type="EMBL" id="CAWUHD010000122">
    <property type="protein sequence ID" value="CAK7233434.1"/>
    <property type="molecule type" value="Genomic_DNA"/>
</dbReference>
<comment type="caution">
    <text evidence="2">The sequence shown here is derived from an EMBL/GenBank/DDBJ whole genome shotgun (WGS) entry which is preliminary data.</text>
</comment>
<dbReference type="Proteomes" id="UP001642482">
    <property type="component" value="Unassembled WGS sequence"/>
</dbReference>
<gene>
    <name evidence="2" type="ORF">SEUCBS140593_008601</name>
</gene>
<evidence type="ECO:0000313" key="3">
    <source>
        <dbReference type="Proteomes" id="UP001642482"/>
    </source>
</evidence>
<keyword evidence="1" id="KW-0732">Signal</keyword>
<evidence type="ECO:0000313" key="2">
    <source>
        <dbReference type="EMBL" id="CAK7233434.1"/>
    </source>
</evidence>
<proteinExistence type="predicted"/>
<feature type="signal peptide" evidence="1">
    <location>
        <begin position="1"/>
        <end position="19"/>
    </location>
</feature>
<reference evidence="2 3" key="1">
    <citation type="submission" date="2024-01" db="EMBL/GenBank/DDBJ databases">
        <authorList>
            <person name="Allen C."/>
            <person name="Tagirdzhanova G."/>
        </authorList>
    </citation>
    <scope>NUCLEOTIDE SEQUENCE [LARGE SCALE GENOMIC DNA]</scope>
</reference>
<dbReference type="PROSITE" id="PS51257">
    <property type="entry name" value="PROKAR_LIPOPROTEIN"/>
    <property type="match status" value="1"/>
</dbReference>
<protein>
    <submittedName>
        <fullName evidence="2">Uncharacterized protein</fullName>
    </submittedName>
</protein>
<sequence length="447" mass="46669">MRSVASLFAVAGLVQLASAACRPQYCRNAILAAGTGIDDCNAFLLTTVILPTETVYSTPTSAVTKTKTHTFSETETDSVTESFQPSVVIWSTYTSVDVINSVTHTTKKIVTTTTSPLYTKTTTTALATTTTTSTTMTTTTKNFFKRSVVEVPQPTTVTNSITSDYASVCTYIPRYVSNCLQLGATRSVTTIDPPIDSIVLSSTLVSTASEDVSVYVSSTLTKTTTKTLPSLHSTKTVDSTTIDVTSTSTLTSVTGTLTHTSKGITTSTLATTTTTTTFSTTSPTPYILSVSAQTSGSNAPSEVGYYIDWVTQAVQSALQDGVWTGAYALGFASKSSADNFVITSSGYLATIVSTTGSNGKQVNTQYVLTVVNGYVIPDPAPSASSTIITCSITQSGGSLYLTGCNYYLYATKYTSASNSGKTINLIGASSSSSVGGKLTLKASASSY</sequence>
<keyword evidence="3" id="KW-1185">Reference proteome</keyword>
<organism evidence="2 3">
    <name type="scientific">Sporothrix eucalyptigena</name>
    <dbReference type="NCBI Taxonomy" id="1812306"/>
    <lineage>
        <taxon>Eukaryota</taxon>
        <taxon>Fungi</taxon>
        <taxon>Dikarya</taxon>
        <taxon>Ascomycota</taxon>
        <taxon>Pezizomycotina</taxon>
        <taxon>Sordariomycetes</taxon>
        <taxon>Sordariomycetidae</taxon>
        <taxon>Ophiostomatales</taxon>
        <taxon>Ophiostomataceae</taxon>
        <taxon>Sporothrix</taxon>
    </lineage>
</organism>
<evidence type="ECO:0000256" key="1">
    <source>
        <dbReference type="SAM" id="SignalP"/>
    </source>
</evidence>
<accession>A0ABP0CMS3</accession>